<gene>
    <name evidence="9" type="ORF">MHBO_000490</name>
</gene>
<dbReference type="InterPro" id="IPR048361">
    <property type="entry name" value="Vps52_C"/>
</dbReference>
<reference evidence="9 10" key="1">
    <citation type="journal article" date="2024" name="BMC Biol.">
        <title>Comparative genomics of Ascetosporea gives new insight into the evolutionary basis for animal parasitism in Rhizaria.</title>
        <authorList>
            <person name="Hiltunen Thoren M."/>
            <person name="Onut-Brannstrom I."/>
            <person name="Alfjorden A."/>
            <person name="Peckova H."/>
            <person name="Swords F."/>
            <person name="Hooper C."/>
            <person name="Holzer A.S."/>
            <person name="Bass D."/>
            <person name="Burki F."/>
        </authorList>
    </citation>
    <scope>NUCLEOTIDE SEQUENCE [LARGE SCALE GENOMIC DNA]</scope>
    <source>
        <strain evidence="9">20-A016</strain>
    </source>
</reference>
<dbReference type="PANTHER" id="PTHR14190">
    <property type="entry name" value="SUPPRESSOR OF ACTIN MUTATIONS 2/VACUOLAR PROTEIN SORTING 52"/>
    <property type="match status" value="1"/>
</dbReference>
<comment type="similarity">
    <text evidence="2">Belongs to the VPS52 family.</text>
</comment>
<accession>A0ABV2AFR3</accession>
<evidence type="ECO:0000256" key="5">
    <source>
        <dbReference type="ARBA" id="ARBA00023034"/>
    </source>
</evidence>
<dbReference type="Pfam" id="PF20655">
    <property type="entry name" value="Vps52_C"/>
    <property type="match status" value="1"/>
</dbReference>
<evidence type="ECO:0000313" key="9">
    <source>
        <dbReference type="EMBL" id="MES1918530.1"/>
    </source>
</evidence>
<evidence type="ECO:0000259" key="8">
    <source>
        <dbReference type="Pfam" id="PF20655"/>
    </source>
</evidence>
<dbReference type="Pfam" id="PF04129">
    <property type="entry name" value="Vps52_CC"/>
    <property type="match status" value="1"/>
</dbReference>
<evidence type="ECO:0000256" key="4">
    <source>
        <dbReference type="ARBA" id="ARBA00022927"/>
    </source>
</evidence>
<feature type="domain" description="Vps52 coiled-coil" evidence="7">
    <location>
        <begin position="63"/>
        <end position="234"/>
    </location>
</feature>
<dbReference type="Proteomes" id="UP001439008">
    <property type="component" value="Unassembled WGS sequence"/>
</dbReference>
<keyword evidence="6" id="KW-0175">Coiled coil</keyword>
<dbReference type="EMBL" id="JBDODL010000077">
    <property type="protein sequence ID" value="MES1918530.1"/>
    <property type="molecule type" value="Genomic_DNA"/>
</dbReference>
<dbReference type="InterPro" id="IPR007258">
    <property type="entry name" value="Vps52"/>
</dbReference>
<sequence length="635" mass="74474">MAENNEKNQTDLNVNSIDDETLANFEVLAKENPVLYMDKETTDFLEKFKKGTIDIAGENHIANSKNYLTELDNLKNNINDIQTIALDFKEKINKIKDGIKKLQIDSFNLNEEIKKSKVCVKNSKSDKSGLRNFVNSIFVDTKTIHNICVSDIDENYIENILLLNKKLEKLVDESLIKSEAVKDMQKIVLELRDEAVLRIERFLNGKISRMGNQNVNVQINQQSLAKYSELVKFLNKWDKIKFENVKKNYVNTVQNKYRKIFSGFLDKIKIEKTEKLKLNFANRFSDFSAKERIKILGPFKTISSSRFIMKKDKYLIEEFFANINGLLLDLSLSEYNFIEKFFSVAELYSDIFKDIFDDIKKFFDRKIKLFDIFGVIICVRLNQQNLKWSENLKHLENFYWSLNDLLWPNVKNMFEEFVENSAEMFPRNEREAVSISTQLKMFIESVGALNEEHEDHILELWSEKLIDKTMVNWLNSNDENSKIAAIICSDKFINQINNQNDKIVIKLGKEIDSSLMRKSEIDLEKFKLFKEMDEKYGEFEKRALKSDQTKSAQTIKFLQKCVQNFSKEWQIFITTNHKNIEEQFSNSQALQNRAKSVLIRKLLKKYAKIEEIASHLKFDDISSLTKIKNECSKVE</sequence>
<feature type="coiled-coil region" evidence="6">
    <location>
        <begin position="64"/>
        <end position="91"/>
    </location>
</feature>
<keyword evidence="10" id="KW-1185">Reference proteome</keyword>
<dbReference type="InterPro" id="IPR048319">
    <property type="entry name" value="Vps52_CC"/>
</dbReference>
<evidence type="ECO:0000256" key="1">
    <source>
        <dbReference type="ARBA" id="ARBA00004601"/>
    </source>
</evidence>
<evidence type="ECO:0000256" key="6">
    <source>
        <dbReference type="SAM" id="Coils"/>
    </source>
</evidence>
<evidence type="ECO:0008006" key="11">
    <source>
        <dbReference type="Google" id="ProtNLM"/>
    </source>
</evidence>
<proteinExistence type="inferred from homology"/>
<evidence type="ECO:0000313" key="10">
    <source>
        <dbReference type="Proteomes" id="UP001439008"/>
    </source>
</evidence>
<evidence type="ECO:0000256" key="3">
    <source>
        <dbReference type="ARBA" id="ARBA00022448"/>
    </source>
</evidence>
<dbReference type="PANTHER" id="PTHR14190:SF7">
    <property type="entry name" value="VACUOLAR PROTEIN SORTING-ASSOCIATED PROTEIN 52 HOMOLOG"/>
    <property type="match status" value="1"/>
</dbReference>
<keyword evidence="5" id="KW-0333">Golgi apparatus</keyword>
<name>A0ABV2AFR3_9EUKA</name>
<evidence type="ECO:0000256" key="2">
    <source>
        <dbReference type="ARBA" id="ARBA00008180"/>
    </source>
</evidence>
<organism evidence="9 10">
    <name type="scientific">Bonamia ostreae</name>
    <dbReference type="NCBI Taxonomy" id="126728"/>
    <lineage>
        <taxon>Eukaryota</taxon>
        <taxon>Sar</taxon>
        <taxon>Rhizaria</taxon>
        <taxon>Endomyxa</taxon>
        <taxon>Ascetosporea</taxon>
        <taxon>Haplosporida</taxon>
        <taxon>Bonamia</taxon>
    </lineage>
</organism>
<keyword evidence="4" id="KW-0653">Protein transport</keyword>
<keyword evidence="3" id="KW-0813">Transport</keyword>
<protein>
    <recommendedName>
        <fullName evidence="11">Exocyst complex component Sec6</fullName>
    </recommendedName>
</protein>
<comment type="subcellular location">
    <subcellularLocation>
        <location evidence="1">Golgi apparatus</location>
        <location evidence="1">trans-Golgi network</location>
    </subcellularLocation>
</comment>
<comment type="caution">
    <text evidence="9">The sequence shown here is derived from an EMBL/GenBank/DDBJ whole genome shotgun (WGS) entry which is preliminary data.</text>
</comment>
<feature type="domain" description="Vps52 C-terminal" evidence="8">
    <location>
        <begin position="238"/>
        <end position="457"/>
    </location>
</feature>
<evidence type="ECO:0000259" key="7">
    <source>
        <dbReference type="Pfam" id="PF04129"/>
    </source>
</evidence>